<dbReference type="PROSITE" id="PS51365">
    <property type="entry name" value="RENAL_DIPEPTIDASE_2"/>
    <property type="match status" value="1"/>
</dbReference>
<dbReference type="Gene3D" id="3.20.20.140">
    <property type="entry name" value="Metal-dependent hydrolases"/>
    <property type="match status" value="1"/>
</dbReference>
<dbReference type="InterPro" id="IPR032466">
    <property type="entry name" value="Metal_Hydrolase"/>
</dbReference>
<dbReference type="InterPro" id="IPR008257">
    <property type="entry name" value="Pept_M19"/>
</dbReference>
<sequence length="367" mass="40624">MPSPSPRRRTGPERKILSTRNKGGQATLSEKRDSLFVLDAHFDMPMEILERSLRDEKDIFRRYHRQNLRRGGVDCLVGALYVNSIWLPEMGLRCALDQISALMAEVESCPEDLAICRTMAEVDGAKREGKIALLLSLEGADPLGNDLRLLPIFHALGVRGLGLAWSRRNYAADGCWFHPRREGRKGGLTDFGVALVEEATRLGMWIDVSHLNDEGFWDVMELVKGPLIASHSNARALVPGMMRNLTDDQIRAIAERGGVIGMNALDAFIGGGGDGRRLGPDDLARHADHIARLVGIEHVGIGFDLCDGLPSFHSMPDGFPTYDVIENHGETGRFLQALESRGYSREQVALVAGGNFARVFRQILDRY</sequence>
<dbReference type="EMBL" id="CP072943">
    <property type="protein sequence ID" value="QTX33614.1"/>
    <property type="molecule type" value="Genomic_DNA"/>
</dbReference>
<reference evidence="3" key="1">
    <citation type="submission" date="2021-04" db="EMBL/GenBank/DDBJ databases">
        <title>A novel Synergistetes isolate from a pyrite-forming mixed culture.</title>
        <authorList>
            <person name="Bunk B."/>
            <person name="Sproer C."/>
            <person name="Spring S."/>
            <person name="Pester M."/>
        </authorList>
    </citation>
    <scope>NUCLEOTIDE SEQUENCE [LARGE SCALE GENOMIC DNA]</scope>
    <source>
        <strain evidence="3">J.5.4.2-T.3.5.2</strain>
    </source>
</reference>
<organism evidence="2 3">
    <name type="scientific">Aminithiophilus ramosus</name>
    <dbReference type="NCBI Taxonomy" id="3029084"/>
    <lineage>
        <taxon>Bacteria</taxon>
        <taxon>Thermotogati</taxon>
        <taxon>Synergistota</taxon>
        <taxon>Synergistia</taxon>
        <taxon>Synergistales</taxon>
        <taxon>Aminithiophilaceae</taxon>
        <taxon>Aminithiophilus</taxon>
    </lineage>
</organism>
<dbReference type="AlphaFoldDB" id="A0A9Q7AGF7"/>
<evidence type="ECO:0000256" key="1">
    <source>
        <dbReference type="SAM" id="MobiDB-lite"/>
    </source>
</evidence>
<dbReference type="Proteomes" id="UP000671879">
    <property type="component" value="Chromosome"/>
</dbReference>
<dbReference type="CDD" id="cd01301">
    <property type="entry name" value="rDP_like"/>
    <property type="match status" value="1"/>
</dbReference>
<evidence type="ECO:0000313" key="2">
    <source>
        <dbReference type="EMBL" id="QTX33614.1"/>
    </source>
</evidence>
<protein>
    <submittedName>
        <fullName evidence="2">Dipeptidase</fullName>
    </submittedName>
</protein>
<dbReference type="GO" id="GO:0006508">
    <property type="term" value="P:proteolysis"/>
    <property type="evidence" value="ECO:0007669"/>
    <property type="project" value="InterPro"/>
</dbReference>
<evidence type="ECO:0000313" key="3">
    <source>
        <dbReference type="Proteomes" id="UP000671879"/>
    </source>
</evidence>
<feature type="region of interest" description="Disordered" evidence="1">
    <location>
        <begin position="1"/>
        <end position="24"/>
    </location>
</feature>
<dbReference type="SUPFAM" id="SSF51556">
    <property type="entry name" value="Metallo-dependent hydrolases"/>
    <property type="match status" value="1"/>
</dbReference>
<dbReference type="Pfam" id="PF01244">
    <property type="entry name" value="Peptidase_M19"/>
    <property type="match status" value="1"/>
</dbReference>
<gene>
    <name evidence="2" type="ORF">KAR29_00650</name>
</gene>
<name>A0A9Q7AGF7_9BACT</name>
<dbReference type="PANTHER" id="PTHR10443">
    <property type="entry name" value="MICROSOMAL DIPEPTIDASE"/>
    <property type="match status" value="1"/>
</dbReference>
<accession>A0A9Q7AGF7</accession>
<dbReference type="PANTHER" id="PTHR10443:SF12">
    <property type="entry name" value="DIPEPTIDASE"/>
    <property type="match status" value="1"/>
</dbReference>
<dbReference type="GO" id="GO:0070573">
    <property type="term" value="F:metallodipeptidase activity"/>
    <property type="evidence" value="ECO:0007669"/>
    <property type="project" value="InterPro"/>
</dbReference>
<proteinExistence type="predicted"/>
<dbReference type="KEGG" id="aram:KAR29_00650"/>
<keyword evidence="3" id="KW-1185">Reference proteome</keyword>